<protein>
    <submittedName>
        <fullName evidence="2">Uncharacterized protein</fullName>
    </submittedName>
</protein>
<feature type="transmembrane region" description="Helical" evidence="1">
    <location>
        <begin position="286"/>
        <end position="307"/>
    </location>
</feature>
<keyword evidence="1" id="KW-0812">Transmembrane</keyword>
<sequence length="491" mass="54759">MNSWQALMIWPENLLLSLLVLFFAAVPILYGARQAMHSLLHAMFRGISNPLRLLSRWLFKTADTLRERNKLVLLSRGSEEISHSIVKEFDRVTNLVERDLHGYPALQRKLMDEITRIEEEFQKCGEVPPPPPEWTKAVAAIAKIKPSSDGLVERILEDISNSIEEIYEKVTAEYRESSKQRHNILKNFMPFWRSVDRTLKKVDKDLTGMQQSAAKIDEQVEKYKQIHAKSEKAEHSLTSSSTILFVISLLAIMIAAGGAFVNFWLIERPMAAMVGGSEYIVGDIQASYLAAMVIILFETLMGLFLMESLGYTHLFPLNNINNRMRRWLAWISFGILLVLAGVEVALAVMRDMIISADIALKQELAGGAVTAAVTNSWALDIPKAAQMILGFTLPFALAFVAIPLEYLIHSGRTVFGALLVLGIRGLGFAMRFISSMVHQIGKGTEHLYDAVIFLPLIIERAVLNRGPRQAALPPGSSGSVAAFPKHGEHVL</sequence>
<name>A0A1F6TYK1_9PROT</name>
<feature type="transmembrane region" description="Helical" evidence="1">
    <location>
        <begin position="243"/>
        <end position="265"/>
    </location>
</feature>
<evidence type="ECO:0000313" key="2">
    <source>
        <dbReference type="EMBL" id="OGI50215.1"/>
    </source>
</evidence>
<dbReference type="AlphaFoldDB" id="A0A1F6TYK1"/>
<reference evidence="2 3" key="1">
    <citation type="journal article" date="2016" name="Nat. Commun.">
        <title>Thousands of microbial genomes shed light on interconnected biogeochemical processes in an aquifer system.</title>
        <authorList>
            <person name="Anantharaman K."/>
            <person name="Brown C.T."/>
            <person name="Hug L.A."/>
            <person name="Sharon I."/>
            <person name="Castelle C.J."/>
            <person name="Probst A.J."/>
            <person name="Thomas B.C."/>
            <person name="Singh A."/>
            <person name="Wilkins M.J."/>
            <person name="Karaoz U."/>
            <person name="Brodie E.L."/>
            <person name="Williams K.H."/>
            <person name="Hubbard S.S."/>
            <person name="Banfield J.F."/>
        </authorList>
    </citation>
    <scope>NUCLEOTIDE SEQUENCE [LARGE SCALE GENOMIC DNA]</scope>
</reference>
<proteinExistence type="predicted"/>
<feature type="transmembrane region" description="Helical" evidence="1">
    <location>
        <begin position="327"/>
        <end position="348"/>
    </location>
</feature>
<keyword evidence="1" id="KW-0472">Membrane</keyword>
<gene>
    <name evidence="2" type="ORF">A3A87_07800</name>
</gene>
<evidence type="ECO:0000256" key="1">
    <source>
        <dbReference type="SAM" id="Phobius"/>
    </source>
</evidence>
<organism evidence="2 3">
    <name type="scientific">Candidatus Muproteobacteria bacterium RIFCSPLOWO2_01_FULL_60_18</name>
    <dbReference type="NCBI Taxonomy" id="1817768"/>
    <lineage>
        <taxon>Bacteria</taxon>
        <taxon>Pseudomonadati</taxon>
        <taxon>Pseudomonadota</taxon>
        <taxon>Candidatus Muproteobacteria</taxon>
    </lineage>
</organism>
<dbReference type="STRING" id="1817768.A3A87_07800"/>
<accession>A0A1F6TYK1</accession>
<feature type="transmembrane region" description="Helical" evidence="1">
    <location>
        <begin position="388"/>
        <end position="408"/>
    </location>
</feature>
<dbReference type="Proteomes" id="UP000179037">
    <property type="component" value="Unassembled WGS sequence"/>
</dbReference>
<dbReference type="EMBL" id="MFTC01000077">
    <property type="protein sequence ID" value="OGI50215.1"/>
    <property type="molecule type" value="Genomic_DNA"/>
</dbReference>
<evidence type="ECO:0000313" key="3">
    <source>
        <dbReference type="Proteomes" id="UP000179037"/>
    </source>
</evidence>
<keyword evidence="1" id="KW-1133">Transmembrane helix</keyword>
<comment type="caution">
    <text evidence="2">The sequence shown here is derived from an EMBL/GenBank/DDBJ whole genome shotgun (WGS) entry which is preliminary data.</text>
</comment>
<feature type="transmembrane region" description="Helical" evidence="1">
    <location>
        <begin position="414"/>
        <end position="433"/>
    </location>
</feature>